<gene>
    <name evidence="5" type="ORF">MXMO3_01807</name>
</gene>
<feature type="domain" description="Prohead serine protease" evidence="4">
    <location>
        <begin position="21"/>
        <end position="166"/>
    </location>
</feature>
<proteinExistence type="predicted"/>
<keyword evidence="3" id="KW-0378">Hydrolase</keyword>
<protein>
    <submittedName>
        <fullName evidence="5">Putative prohead protease</fullName>
    </submittedName>
</protein>
<dbReference type="GO" id="GO:0008233">
    <property type="term" value="F:peptidase activity"/>
    <property type="evidence" value="ECO:0007669"/>
    <property type="project" value="UniProtKB-KW"/>
</dbReference>
<evidence type="ECO:0000313" key="6">
    <source>
        <dbReference type="Proteomes" id="UP000258927"/>
    </source>
</evidence>
<evidence type="ECO:0000256" key="1">
    <source>
        <dbReference type="ARBA" id="ARBA00022612"/>
    </source>
</evidence>
<dbReference type="InterPro" id="IPR006433">
    <property type="entry name" value="Prohead_protease"/>
</dbReference>
<keyword evidence="2 5" id="KW-0645">Protease</keyword>
<dbReference type="GO" id="GO:0006508">
    <property type="term" value="P:proteolysis"/>
    <property type="evidence" value="ECO:0007669"/>
    <property type="project" value="UniProtKB-KW"/>
</dbReference>
<dbReference type="NCBIfam" id="TIGR01543">
    <property type="entry name" value="proheadase_HK97"/>
    <property type="match status" value="1"/>
</dbReference>
<dbReference type="SUPFAM" id="SSF50789">
    <property type="entry name" value="Herpes virus serine proteinase, assemblin"/>
    <property type="match status" value="1"/>
</dbReference>
<dbReference type="AlphaFoldDB" id="A0A2R4ME99"/>
<evidence type="ECO:0000256" key="3">
    <source>
        <dbReference type="ARBA" id="ARBA00022801"/>
    </source>
</evidence>
<evidence type="ECO:0000259" key="4">
    <source>
        <dbReference type="Pfam" id="PF04586"/>
    </source>
</evidence>
<dbReference type="EMBL" id="CP021330">
    <property type="protein sequence ID" value="AVX04332.1"/>
    <property type="molecule type" value="Genomic_DNA"/>
</dbReference>
<evidence type="ECO:0000256" key="2">
    <source>
        <dbReference type="ARBA" id="ARBA00022670"/>
    </source>
</evidence>
<keyword evidence="1" id="KW-1188">Viral release from host cell</keyword>
<name>A0A2R4ME99_9HYPH</name>
<reference evidence="5 6" key="1">
    <citation type="submission" date="2017-05" db="EMBL/GenBank/DDBJ databases">
        <title>Genome Analysis of Maritalea myrionectae HL2708#5.</title>
        <authorList>
            <consortium name="Cotde Inc.-PKNU"/>
            <person name="Jang D."/>
            <person name="Oh H.-M."/>
        </authorList>
    </citation>
    <scope>NUCLEOTIDE SEQUENCE [LARGE SCALE GENOMIC DNA]</scope>
    <source>
        <strain evidence="5 6">HL2708#5</strain>
    </source>
</reference>
<dbReference type="RefSeq" id="WP_117395664.1">
    <property type="nucleotide sequence ID" value="NZ_CP021330.1"/>
</dbReference>
<dbReference type="KEGG" id="mmyr:MXMO3_01807"/>
<accession>A0A2R4ME99</accession>
<organism evidence="5 6">
    <name type="scientific">Maritalea myrionectae</name>
    <dbReference type="NCBI Taxonomy" id="454601"/>
    <lineage>
        <taxon>Bacteria</taxon>
        <taxon>Pseudomonadati</taxon>
        <taxon>Pseudomonadota</taxon>
        <taxon>Alphaproteobacteria</taxon>
        <taxon>Hyphomicrobiales</taxon>
        <taxon>Devosiaceae</taxon>
        <taxon>Maritalea</taxon>
    </lineage>
</organism>
<evidence type="ECO:0000313" key="5">
    <source>
        <dbReference type="EMBL" id="AVX04332.1"/>
    </source>
</evidence>
<sequence>MIRIETKDGQFNGEIGGVLELDTKAVNEDGQFEGYASTYGNVDSGGDIVRAGAFDESLRSRPASRVRMLWQHDTRSPIGTWVQMSSNQKGLFVRGQLLLSTQAGKETYEMMKAGAIDGLSIGYRVTDYEYDRDNDIRTITRAELLEVSVVTFAMNEMATVSAVKNAANIKTIREFETFLRDVGGFSHAQAKSIASGGFKSLEPRDEDGAMSADEISALSQLAEKMRA</sequence>
<dbReference type="InterPro" id="IPR054613">
    <property type="entry name" value="Peptidase_S78_dom"/>
</dbReference>
<keyword evidence="6" id="KW-1185">Reference proteome</keyword>
<dbReference type="Proteomes" id="UP000258927">
    <property type="component" value="Chromosome"/>
</dbReference>
<dbReference type="Pfam" id="PF04586">
    <property type="entry name" value="Peptidase_S78"/>
    <property type="match status" value="1"/>
</dbReference>